<dbReference type="InterPro" id="IPR053001">
    <property type="entry name" value="MNNG_permease-like"/>
</dbReference>
<dbReference type="Pfam" id="PF12051">
    <property type="entry name" value="DUF3533"/>
    <property type="match status" value="1"/>
</dbReference>
<dbReference type="GO" id="GO:0016020">
    <property type="term" value="C:membrane"/>
    <property type="evidence" value="ECO:0007669"/>
    <property type="project" value="TreeGrafter"/>
</dbReference>
<dbReference type="PANTHER" id="PTHR34814">
    <property type="entry name" value="NITROSOGUANIDINE RESISTANCE PROTEIN SNG1"/>
    <property type="match status" value="1"/>
</dbReference>
<feature type="transmembrane region" description="Helical" evidence="2">
    <location>
        <begin position="347"/>
        <end position="370"/>
    </location>
</feature>
<protein>
    <submittedName>
        <fullName evidence="4">Putative mnng and nitrosoguanidine resistance protein</fullName>
    </submittedName>
</protein>
<keyword evidence="2" id="KW-0472">Membrane</keyword>
<dbReference type="KEGG" id="ela:UCREL1_622"/>
<evidence type="ECO:0000313" key="5">
    <source>
        <dbReference type="Proteomes" id="UP000012174"/>
    </source>
</evidence>
<feature type="transmembrane region" description="Helical" evidence="2">
    <location>
        <begin position="314"/>
        <end position="335"/>
    </location>
</feature>
<dbReference type="Proteomes" id="UP000012174">
    <property type="component" value="Unassembled WGS sequence"/>
</dbReference>
<feature type="region of interest" description="Disordered" evidence="1">
    <location>
        <begin position="525"/>
        <end position="548"/>
    </location>
</feature>
<keyword evidence="2" id="KW-1133">Transmembrane helix</keyword>
<sequence length="548" mass="60708">MSSSQRDSLPDASGLVIAARGLPDYAASTAGNGAGGAADGATATRDRHSSYFSSDGLVHPHDYDRDRENQRSLGEVLQRQPHQSVGFWDPKLNQVRKTVIIQWAGMVTFLVCAIMAVLSLYWADLFVVEKKLRNLGVNLVDFDGQVAPYDNVTPFVGPTMTQLAQETVDAVSEPSLGYAVVPPALYNFDPMAVRQAVYDWDCYAAVIIHANATALLREAALLGNGSYDPTGAVQIILLSARQESSYYNYIIPQLETLTTRFGARFGAQWSRELMANTTYSRAAMARAPAAVNPGVTPLQIDLRPFQPAVATPSVTIGLIYLIIMAFFSFSFFLPIHMFVVWRLCATVMAYLFISLAYSLVSLAFQIPFWPGPGPQTDVAFSATAYGRGSFPVYWMVNFVGMNALGIACENVAMVIGQPWTALWLIFWVITNVATSFYTLELAPGFFLWGRAWPLFHVVQASRQILFDLHSRIGLNFGVLFAWTAVNIGLFPFCCYFMRWKTERGQRKSGDETLGHAYAVKTADDEQVEFQKEQGAKPPKRKRGFMRGM</sequence>
<feature type="transmembrane region" description="Helical" evidence="2">
    <location>
        <begin position="100"/>
        <end position="123"/>
    </location>
</feature>
<evidence type="ECO:0000256" key="2">
    <source>
        <dbReference type="SAM" id="Phobius"/>
    </source>
</evidence>
<dbReference type="InterPro" id="IPR022703">
    <property type="entry name" value="DUF3533"/>
</dbReference>
<dbReference type="OrthoDB" id="2140105at2759"/>
<dbReference type="PANTHER" id="PTHR34814:SF1">
    <property type="entry name" value="NITROSOGUANIDINE RESISTANCE PROTEIN SNG1"/>
    <property type="match status" value="1"/>
</dbReference>
<feature type="domain" description="DUF3533" evidence="3">
    <location>
        <begin position="108"/>
        <end position="487"/>
    </location>
</feature>
<evidence type="ECO:0000313" key="4">
    <source>
        <dbReference type="EMBL" id="EMR72325.1"/>
    </source>
</evidence>
<feature type="transmembrane region" description="Helical" evidence="2">
    <location>
        <begin position="420"/>
        <end position="439"/>
    </location>
</feature>
<accession>M7U076</accession>
<gene>
    <name evidence="4" type="ORF">UCREL1_622</name>
</gene>
<organism evidence="4 5">
    <name type="scientific">Eutypa lata (strain UCR-EL1)</name>
    <name type="common">Grapevine dieback disease fungus</name>
    <name type="synonym">Eutypa armeniacae</name>
    <dbReference type="NCBI Taxonomy" id="1287681"/>
    <lineage>
        <taxon>Eukaryota</taxon>
        <taxon>Fungi</taxon>
        <taxon>Dikarya</taxon>
        <taxon>Ascomycota</taxon>
        <taxon>Pezizomycotina</taxon>
        <taxon>Sordariomycetes</taxon>
        <taxon>Xylariomycetidae</taxon>
        <taxon>Xylariales</taxon>
        <taxon>Diatrypaceae</taxon>
        <taxon>Eutypa</taxon>
    </lineage>
</organism>
<name>M7U076_EUTLA</name>
<feature type="transmembrane region" description="Helical" evidence="2">
    <location>
        <begin position="476"/>
        <end position="497"/>
    </location>
</feature>
<reference evidence="5" key="1">
    <citation type="journal article" date="2013" name="Genome Announc.">
        <title>Draft genome sequence of the grapevine dieback fungus Eutypa lata UCR-EL1.</title>
        <authorList>
            <person name="Blanco-Ulate B."/>
            <person name="Rolshausen P.E."/>
            <person name="Cantu D."/>
        </authorList>
    </citation>
    <scope>NUCLEOTIDE SEQUENCE [LARGE SCALE GENOMIC DNA]</scope>
    <source>
        <strain evidence="5">UCR-EL1</strain>
    </source>
</reference>
<dbReference type="AlphaFoldDB" id="M7U076"/>
<dbReference type="OMA" id="PLENMAM"/>
<feature type="compositionally biased region" description="Basic residues" evidence="1">
    <location>
        <begin position="537"/>
        <end position="548"/>
    </location>
</feature>
<dbReference type="eggNOG" id="ENOG502QUA0">
    <property type="taxonomic scope" value="Eukaryota"/>
</dbReference>
<evidence type="ECO:0000259" key="3">
    <source>
        <dbReference type="Pfam" id="PF12051"/>
    </source>
</evidence>
<proteinExistence type="predicted"/>
<dbReference type="EMBL" id="KB705475">
    <property type="protein sequence ID" value="EMR72325.1"/>
    <property type="molecule type" value="Genomic_DNA"/>
</dbReference>
<evidence type="ECO:0000256" key="1">
    <source>
        <dbReference type="SAM" id="MobiDB-lite"/>
    </source>
</evidence>
<keyword evidence="2" id="KW-0812">Transmembrane</keyword>
<keyword evidence="5" id="KW-1185">Reference proteome</keyword>
<feature type="transmembrane region" description="Helical" evidence="2">
    <location>
        <begin position="390"/>
        <end position="408"/>
    </location>
</feature>
<dbReference type="HOGENOM" id="CLU_020178_1_0_1"/>